<proteinExistence type="predicted"/>
<feature type="compositionally biased region" description="Basic and acidic residues" evidence="3">
    <location>
        <begin position="157"/>
        <end position="173"/>
    </location>
</feature>
<reference evidence="5" key="1">
    <citation type="submission" date="2022-12" db="EMBL/GenBank/DDBJ databases">
        <title>Chromosome-level genome assembly of the bean flower thrips Megalurothrips usitatus.</title>
        <authorList>
            <person name="Ma L."/>
            <person name="Liu Q."/>
            <person name="Li H."/>
            <person name="Cai W."/>
        </authorList>
    </citation>
    <scope>NUCLEOTIDE SEQUENCE</scope>
    <source>
        <strain evidence="5">Cailab_2022a</strain>
    </source>
</reference>
<keyword evidence="6" id="KW-1185">Reference proteome</keyword>
<dbReference type="SUPFAM" id="SSF54160">
    <property type="entry name" value="Chromo domain-like"/>
    <property type="match status" value="1"/>
</dbReference>
<comment type="subcellular location">
    <subcellularLocation>
        <location evidence="1">Nucleus</location>
    </subcellularLocation>
</comment>
<dbReference type="Pfam" id="PF17218">
    <property type="entry name" value="CBX7_C"/>
    <property type="match status" value="1"/>
</dbReference>
<feature type="compositionally biased region" description="Low complexity" evidence="3">
    <location>
        <begin position="273"/>
        <end position="284"/>
    </location>
</feature>
<dbReference type="Pfam" id="PF00385">
    <property type="entry name" value="Chromo"/>
    <property type="match status" value="1"/>
</dbReference>
<feature type="compositionally biased region" description="Low complexity" evidence="3">
    <location>
        <begin position="292"/>
        <end position="317"/>
    </location>
</feature>
<dbReference type="EMBL" id="JAPTSV010000002">
    <property type="protein sequence ID" value="KAJ1530981.1"/>
    <property type="molecule type" value="Genomic_DNA"/>
</dbReference>
<dbReference type="GO" id="GO:0035102">
    <property type="term" value="C:PRC1 complex"/>
    <property type="evidence" value="ECO:0007669"/>
    <property type="project" value="TreeGrafter"/>
</dbReference>
<feature type="compositionally biased region" description="Low complexity" evidence="3">
    <location>
        <begin position="124"/>
        <end position="156"/>
    </location>
</feature>
<evidence type="ECO:0000313" key="6">
    <source>
        <dbReference type="Proteomes" id="UP001075354"/>
    </source>
</evidence>
<feature type="compositionally biased region" description="Basic and acidic residues" evidence="3">
    <location>
        <begin position="213"/>
        <end position="246"/>
    </location>
</feature>
<dbReference type="AlphaFoldDB" id="A0AAV7Y0L6"/>
<dbReference type="InterPro" id="IPR000953">
    <property type="entry name" value="Chromo/chromo_shadow_dom"/>
</dbReference>
<evidence type="ECO:0000313" key="5">
    <source>
        <dbReference type="EMBL" id="KAJ1530981.1"/>
    </source>
</evidence>
<feature type="compositionally biased region" description="Basic and acidic residues" evidence="3">
    <location>
        <begin position="58"/>
        <end position="87"/>
    </location>
</feature>
<dbReference type="PRINTS" id="PR00504">
    <property type="entry name" value="CHROMODOMAIN"/>
</dbReference>
<evidence type="ECO:0000256" key="3">
    <source>
        <dbReference type="SAM" id="MobiDB-lite"/>
    </source>
</evidence>
<feature type="domain" description="Chromo" evidence="4">
    <location>
        <begin position="9"/>
        <end position="67"/>
    </location>
</feature>
<evidence type="ECO:0000256" key="1">
    <source>
        <dbReference type="ARBA" id="ARBA00004123"/>
    </source>
</evidence>
<dbReference type="GO" id="GO:0000785">
    <property type="term" value="C:chromatin"/>
    <property type="evidence" value="ECO:0007669"/>
    <property type="project" value="TreeGrafter"/>
</dbReference>
<dbReference type="InterPro" id="IPR017984">
    <property type="entry name" value="Chromo_dom_subgr"/>
</dbReference>
<gene>
    <name evidence="5" type="ORF">ONE63_005817</name>
</gene>
<comment type="caution">
    <text evidence="5">The sequence shown here is derived from an EMBL/GenBank/DDBJ whole genome shotgun (WGS) entry which is preliminary data.</text>
</comment>
<dbReference type="PROSITE" id="PS00598">
    <property type="entry name" value="CHROMO_1"/>
    <property type="match status" value="1"/>
</dbReference>
<dbReference type="PANTHER" id="PTHR46389">
    <property type="entry name" value="POLYCOMB GROUP PROTEIN PC"/>
    <property type="match status" value="1"/>
</dbReference>
<name>A0AAV7Y0L6_9NEOP</name>
<evidence type="ECO:0000256" key="2">
    <source>
        <dbReference type="ARBA" id="ARBA00023242"/>
    </source>
</evidence>
<dbReference type="InterPro" id="IPR023780">
    <property type="entry name" value="Chromo_domain"/>
</dbReference>
<feature type="compositionally biased region" description="Polar residues" evidence="3">
    <location>
        <begin position="175"/>
        <end position="184"/>
    </location>
</feature>
<feature type="compositionally biased region" description="Acidic residues" evidence="3">
    <location>
        <begin position="88"/>
        <end position="102"/>
    </location>
</feature>
<dbReference type="Proteomes" id="UP001075354">
    <property type="component" value="Chromosome 2"/>
</dbReference>
<dbReference type="CDD" id="cd18644">
    <property type="entry name" value="CD_polycomb"/>
    <property type="match status" value="1"/>
</dbReference>
<dbReference type="GO" id="GO:0003682">
    <property type="term" value="F:chromatin binding"/>
    <property type="evidence" value="ECO:0007669"/>
    <property type="project" value="TreeGrafter"/>
</dbReference>
<dbReference type="InterPro" id="IPR016197">
    <property type="entry name" value="Chromo-like_dom_sf"/>
</dbReference>
<dbReference type="PROSITE" id="PS50013">
    <property type="entry name" value="CHROMO_2"/>
    <property type="match status" value="1"/>
</dbReference>
<accession>A0AAV7Y0L6</accession>
<dbReference type="PANTHER" id="PTHR46389:SF3">
    <property type="entry name" value="POLYCOMB GROUP PROTEIN PC"/>
    <property type="match status" value="1"/>
</dbReference>
<dbReference type="Gene3D" id="2.40.50.40">
    <property type="match status" value="1"/>
</dbReference>
<dbReference type="InterPro" id="IPR023779">
    <property type="entry name" value="Chromodomain_CS"/>
</dbReference>
<feature type="compositionally biased region" description="Polar residues" evidence="3">
    <location>
        <begin position="114"/>
        <end position="123"/>
    </location>
</feature>
<feature type="compositionally biased region" description="Low complexity" evidence="3">
    <location>
        <begin position="103"/>
        <end position="113"/>
    </location>
</feature>
<protein>
    <recommendedName>
        <fullName evidence="4">Chromo domain-containing protein</fullName>
    </recommendedName>
</protein>
<feature type="region of interest" description="Disordered" evidence="3">
    <location>
        <begin position="58"/>
        <end position="329"/>
    </location>
</feature>
<dbReference type="SMART" id="SM00298">
    <property type="entry name" value="CHROMO"/>
    <property type="match status" value="1"/>
</dbReference>
<dbReference type="InterPro" id="IPR052458">
    <property type="entry name" value="PcG_PRC1-like_component"/>
</dbReference>
<sequence length="467" mass="50284">MEEMGDQVYAAERIMKKRIRRGKAEYLVKWKGWSQKHNTWEPEENILDGRLIDSFEESELKRGDSHSKRGPKKKDTSKANERRSTREDPDDTVGEESQDEESPVTTSVSQSVSKPRTTANSAASTPLPVPSSKSSVSHSASSSSISSTLSSLSTNVKPKEEKKEDDDGKKEAGTKASSSPSCKTQVDVKPDAEKLPVAGHPPPAETKLSDSTSPKEDKEKDKEVDREKEKEQGTKRKAEVLSKESGKIGVTITTSSPSSAPSPPPVKQPKLQSPAPTSDEATTPSTPPPTTKPVAKPPSSESAAASGTTTPKTPTSPQAKVPALPLGNKNLLSPQIQSLNTGVQVKETCTSPLTPDSGSENNVSQNSTLQITCTIAPNQARTEDAAPPLLNGLNNNNNINEDEKSHPPHLVSQVVANSPEYWLSRNPVADQVFITDVTVNLSTVTIRECKTEKGFFKERPDKQGGVI</sequence>
<evidence type="ECO:0000259" key="4">
    <source>
        <dbReference type="PROSITE" id="PS50013"/>
    </source>
</evidence>
<organism evidence="5 6">
    <name type="scientific">Megalurothrips usitatus</name>
    <name type="common">bean blossom thrips</name>
    <dbReference type="NCBI Taxonomy" id="439358"/>
    <lineage>
        <taxon>Eukaryota</taxon>
        <taxon>Metazoa</taxon>
        <taxon>Ecdysozoa</taxon>
        <taxon>Arthropoda</taxon>
        <taxon>Hexapoda</taxon>
        <taxon>Insecta</taxon>
        <taxon>Pterygota</taxon>
        <taxon>Neoptera</taxon>
        <taxon>Paraneoptera</taxon>
        <taxon>Thysanoptera</taxon>
        <taxon>Terebrantia</taxon>
        <taxon>Thripoidea</taxon>
        <taxon>Thripidae</taxon>
        <taxon>Megalurothrips</taxon>
    </lineage>
</organism>
<keyword evidence="2" id="KW-0539">Nucleus</keyword>
<dbReference type="InterPro" id="IPR033773">
    <property type="entry name" value="CBX7_C"/>
</dbReference>
<dbReference type="GO" id="GO:0000122">
    <property type="term" value="P:negative regulation of transcription by RNA polymerase II"/>
    <property type="evidence" value="ECO:0007669"/>
    <property type="project" value="TreeGrafter"/>
</dbReference>